<dbReference type="CDD" id="cd14066">
    <property type="entry name" value="STKc_IRAK"/>
    <property type="match status" value="1"/>
</dbReference>
<evidence type="ECO:0000256" key="13">
    <source>
        <dbReference type="ARBA" id="ARBA00023136"/>
    </source>
</evidence>
<dbReference type="InterPro" id="IPR008271">
    <property type="entry name" value="Ser/Thr_kinase_AS"/>
</dbReference>
<proteinExistence type="predicted"/>
<evidence type="ECO:0000256" key="6">
    <source>
        <dbReference type="ARBA" id="ARBA00022679"/>
    </source>
</evidence>
<evidence type="ECO:0000256" key="20">
    <source>
        <dbReference type="SAM" id="SignalP"/>
    </source>
</evidence>
<evidence type="ECO:0000256" key="18">
    <source>
        <dbReference type="PROSITE-ProRule" id="PRU10141"/>
    </source>
</evidence>
<evidence type="ECO:0000256" key="7">
    <source>
        <dbReference type="ARBA" id="ARBA00022692"/>
    </source>
</evidence>
<evidence type="ECO:0000256" key="10">
    <source>
        <dbReference type="ARBA" id="ARBA00022777"/>
    </source>
</evidence>
<evidence type="ECO:0000256" key="3">
    <source>
        <dbReference type="ARBA" id="ARBA00012513"/>
    </source>
</evidence>
<evidence type="ECO:0000313" key="22">
    <source>
        <dbReference type="EMBL" id="GAA0146999.1"/>
    </source>
</evidence>
<feature type="domain" description="Protein kinase" evidence="21">
    <location>
        <begin position="294"/>
        <end position="576"/>
    </location>
</feature>
<reference evidence="23 24" key="1">
    <citation type="submission" date="2024-01" db="EMBL/GenBank/DDBJ databases">
        <title>The complete chloroplast genome sequence of Lithospermum erythrorhizon: insights into the phylogenetic relationship among Boraginaceae species and the maternal lineages of purple gromwells.</title>
        <authorList>
            <person name="Okada T."/>
            <person name="Watanabe K."/>
        </authorList>
    </citation>
    <scope>NUCLEOTIDE SEQUENCE [LARGE SCALE GENOMIC DNA]</scope>
</reference>
<keyword evidence="9 18" id="KW-0547">Nucleotide-binding</keyword>
<feature type="transmembrane region" description="Helical" evidence="19">
    <location>
        <begin position="228"/>
        <end position="249"/>
    </location>
</feature>
<feature type="signal peptide" evidence="20">
    <location>
        <begin position="1"/>
        <end position="27"/>
    </location>
</feature>
<evidence type="ECO:0000313" key="24">
    <source>
        <dbReference type="Proteomes" id="UP001454036"/>
    </source>
</evidence>
<keyword evidence="24" id="KW-1185">Reference proteome</keyword>
<evidence type="ECO:0000256" key="5">
    <source>
        <dbReference type="ARBA" id="ARBA00022527"/>
    </source>
</evidence>
<dbReference type="InterPro" id="IPR017441">
    <property type="entry name" value="Protein_kinase_ATP_BS"/>
</dbReference>
<dbReference type="PANTHER" id="PTHR47989">
    <property type="entry name" value="OS01G0750732 PROTEIN"/>
    <property type="match status" value="1"/>
</dbReference>
<dbReference type="GO" id="GO:0004674">
    <property type="term" value="F:protein serine/threonine kinase activity"/>
    <property type="evidence" value="ECO:0007669"/>
    <property type="project" value="UniProtKB-KW"/>
</dbReference>
<keyword evidence="12 19" id="KW-1133">Transmembrane helix</keyword>
<comment type="catalytic activity">
    <reaction evidence="16">
        <text>L-threonyl-[protein] + ATP = O-phospho-L-threonyl-[protein] + ADP + H(+)</text>
        <dbReference type="Rhea" id="RHEA:46608"/>
        <dbReference type="Rhea" id="RHEA-COMP:11060"/>
        <dbReference type="Rhea" id="RHEA-COMP:11605"/>
        <dbReference type="ChEBI" id="CHEBI:15378"/>
        <dbReference type="ChEBI" id="CHEBI:30013"/>
        <dbReference type="ChEBI" id="CHEBI:30616"/>
        <dbReference type="ChEBI" id="CHEBI:61977"/>
        <dbReference type="ChEBI" id="CHEBI:456216"/>
        <dbReference type="EC" id="2.7.11.1"/>
    </reaction>
</comment>
<dbReference type="PANTHER" id="PTHR47989:SF62">
    <property type="entry name" value="OS05G0423500 PROTEIN"/>
    <property type="match status" value="1"/>
</dbReference>
<feature type="chain" id="PRO_5044714424" description="non-specific serine/threonine protein kinase" evidence="20">
    <location>
        <begin position="28"/>
        <end position="615"/>
    </location>
</feature>
<evidence type="ECO:0000259" key="21">
    <source>
        <dbReference type="PROSITE" id="PS50011"/>
    </source>
</evidence>
<dbReference type="FunFam" id="3.30.200.20:FF:000542">
    <property type="entry name" value="Receptor-like serine/threonine-protein kinase At4g25390"/>
    <property type="match status" value="1"/>
</dbReference>
<evidence type="ECO:0000256" key="4">
    <source>
        <dbReference type="ARBA" id="ARBA00022475"/>
    </source>
</evidence>
<keyword evidence="6" id="KW-0808">Transferase</keyword>
<keyword evidence="5" id="KW-0723">Serine/threonine-protein kinase</keyword>
<comment type="subcellular location">
    <subcellularLocation>
        <location evidence="1">Cell membrane</location>
        <topology evidence="1">Single-pass membrane protein</topology>
    </subcellularLocation>
    <subcellularLocation>
        <location evidence="2">Membrane</location>
        <topology evidence="2">Single-pass type I membrane protein</topology>
    </subcellularLocation>
</comment>
<dbReference type="PROSITE" id="PS00108">
    <property type="entry name" value="PROTEIN_KINASE_ST"/>
    <property type="match status" value="1"/>
</dbReference>
<evidence type="ECO:0000256" key="1">
    <source>
        <dbReference type="ARBA" id="ARBA00004162"/>
    </source>
</evidence>
<evidence type="ECO:0000256" key="2">
    <source>
        <dbReference type="ARBA" id="ARBA00004479"/>
    </source>
</evidence>
<evidence type="ECO:0000256" key="14">
    <source>
        <dbReference type="ARBA" id="ARBA00023170"/>
    </source>
</evidence>
<keyword evidence="8 20" id="KW-0732">Signal</keyword>
<accession>A0AAV3R8K9</accession>
<dbReference type="GO" id="GO:0005524">
    <property type="term" value="F:ATP binding"/>
    <property type="evidence" value="ECO:0007669"/>
    <property type="project" value="UniProtKB-UniRule"/>
</dbReference>
<evidence type="ECO:0000256" key="16">
    <source>
        <dbReference type="ARBA" id="ARBA00047899"/>
    </source>
</evidence>
<dbReference type="EMBL" id="BAABME010008222">
    <property type="protein sequence ID" value="GAA0172645.1"/>
    <property type="molecule type" value="Genomic_DNA"/>
</dbReference>
<keyword evidence="4" id="KW-1003">Cell membrane</keyword>
<evidence type="ECO:0000256" key="12">
    <source>
        <dbReference type="ARBA" id="ARBA00022989"/>
    </source>
</evidence>
<dbReference type="GO" id="GO:0005886">
    <property type="term" value="C:plasma membrane"/>
    <property type="evidence" value="ECO:0007669"/>
    <property type="project" value="UniProtKB-SubCell"/>
</dbReference>
<comment type="caution">
    <text evidence="23">The sequence shown here is derived from an EMBL/GenBank/DDBJ whole genome shotgun (WGS) entry which is preliminary data.</text>
</comment>
<dbReference type="AlphaFoldDB" id="A0AAV3R8K9"/>
<evidence type="ECO:0000256" key="8">
    <source>
        <dbReference type="ARBA" id="ARBA00022729"/>
    </source>
</evidence>
<organism evidence="23 24">
    <name type="scientific">Lithospermum erythrorhizon</name>
    <name type="common">Purple gromwell</name>
    <name type="synonym">Lithospermum officinale var. erythrorhizon</name>
    <dbReference type="NCBI Taxonomy" id="34254"/>
    <lineage>
        <taxon>Eukaryota</taxon>
        <taxon>Viridiplantae</taxon>
        <taxon>Streptophyta</taxon>
        <taxon>Embryophyta</taxon>
        <taxon>Tracheophyta</taxon>
        <taxon>Spermatophyta</taxon>
        <taxon>Magnoliopsida</taxon>
        <taxon>eudicotyledons</taxon>
        <taxon>Gunneridae</taxon>
        <taxon>Pentapetalae</taxon>
        <taxon>asterids</taxon>
        <taxon>lamiids</taxon>
        <taxon>Boraginales</taxon>
        <taxon>Boraginaceae</taxon>
        <taxon>Boraginoideae</taxon>
        <taxon>Lithospermeae</taxon>
        <taxon>Lithospermum</taxon>
    </lineage>
</organism>
<keyword evidence="13 19" id="KW-0472">Membrane</keyword>
<feature type="binding site" evidence="18">
    <location>
        <position position="322"/>
    </location>
    <ligand>
        <name>ATP</name>
        <dbReference type="ChEBI" id="CHEBI:30616"/>
    </ligand>
</feature>
<evidence type="ECO:0000256" key="9">
    <source>
        <dbReference type="ARBA" id="ARBA00022741"/>
    </source>
</evidence>
<dbReference type="Proteomes" id="UP001454036">
    <property type="component" value="Unassembled WGS sequence"/>
</dbReference>
<keyword evidence="10" id="KW-0418">Kinase</keyword>
<dbReference type="InterPro" id="IPR000719">
    <property type="entry name" value="Prot_kinase_dom"/>
</dbReference>
<dbReference type="Pfam" id="PF00069">
    <property type="entry name" value="Pkinase"/>
    <property type="match status" value="1"/>
</dbReference>
<dbReference type="SMART" id="SM00220">
    <property type="entry name" value="S_TKc"/>
    <property type="match status" value="1"/>
</dbReference>
<keyword evidence="14" id="KW-0675">Receptor</keyword>
<dbReference type="PROSITE" id="PS50011">
    <property type="entry name" value="PROTEIN_KINASE_DOM"/>
    <property type="match status" value="1"/>
</dbReference>
<gene>
    <name evidence="22" type="ORF">LIER_06807</name>
    <name evidence="23" type="ORF">LIER_26432</name>
</gene>
<dbReference type="SUPFAM" id="SSF56112">
    <property type="entry name" value="Protein kinase-like (PK-like)"/>
    <property type="match status" value="1"/>
</dbReference>
<evidence type="ECO:0000256" key="11">
    <source>
        <dbReference type="ARBA" id="ARBA00022840"/>
    </source>
</evidence>
<dbReference type="EC" id="2.7.11.1" evidence="3"/>
<keyword evidence="11 18" id="KW-0067">ATP-binding</keyword>
<keyword evidence="7 19" id="KW-0812">Transmembrane</keyword>
<dbReference type="InterPro" id="IPR011009">
    <property type="entry name" value="Kinase-like_dom_sf"/>
</dbReference>
<dbReference type="Gene3D" id="1.10.510.10">
    <property type="entry name" value="Transferase(Phosphotransferase) domain 1"/>
    <property type="match status" value="1"/>
</dbReference>
<evidence type="ECO:0000256" key="19">
    <source>
        <dbReference type="SAM" id="Phobius"/>
    </source>
</evidence>
<name>A0AAV3R8K9_LITER</name>
<dbReference type="InterPro" id="IPR043891">
    <property type="entry name" value="SPARK"/>
</dbReference>
<protein>
    <recommendedName>
        <fullName evidence="3">non-specific serine/threonine protein kinase</fullName>
        <ecNumber evidence="3">2.7.11.1</ecNumber>
    </recommendedName>
</protein>
<evidence type="ECO:0000313" key="23">
    <source>
        <dbReference type="EMBL" id="GAA0172645.1"/>
    </source>
</evidence>
<sequence>MGQFHFSILLLLFFIIFPSFLTEVANSSCPIDFSYVETFPWDSTVCHEPIGKDCCLTLRNLFGIGLSQHLKKTQSFYLQDSNSSSSCISSFQTKLDNLKIPQIYSQCVNDSANEYVLRPSNCAGIKNIQDWVEKIGALSDLDSACNADLTKLTPCSACLDAGMKVTTKLASFDPNNTKCFFFTCFYAAAIVNQYGPEDPRASGCILNIQMAKENKDSSKLSSGVVVKLVSGILGVVLGVLVSVWLFLVYRKWEKKRRDLAVHEKYVDGVKSKVLPNTGAKWFNVGELEVATSGFSQKNMLGQGGHGIVYKGVLSDGNVVAVKQIFDLESIEDDEFTNEAQIISKIRHRNLLALRGFCVTSDYVQGKRRYLVYDFMENGSLDEHLFNRSRVQLSWPQRKNVILDVAKGLAYLHHGIKPAIFHRDIKATNILLDTEMKAKVADFGLAKQSKEGQSHLTTRVAGTYGYLAPEYALYGQLTEKSDVYSFGIVILEVMSGRRALETSTSATPLIADWAWALIKSGNTMDILEESIRREGPGGVMERFVQVGILCAHVMVALRPTIADALKMLEGDIDIPSLPDRPLPLADESFRSSYNSFAGPKVSVTKFYPNEGAGEHL</sequence>
<comment type="catalytic activity">
    <reaction evidence="17">
        <text>L-seryl-[protein] + ATP = O-phospho-L-seryl-[protein] + ADP + H(+)</text>
        <dbReference type="Rhea" id="RHEA:17989"/>
        <dbReference type="Rhea" id="RHEA-COMP:9863"/>
        <dbReference type="Rhea" id="RHEA-COMP:11604"/>
        <dbReference type="ChEBI" id="CHEBI:15378"/>
        <dbReference type="ChEBI" id="CHEBI:29999"/>
        <dbReference type="ChEBI" id="CHEBI:30616"/>
        <dbReference type="ChEBI" id="CHEBI:83421"/>
        <dbReference type="ChEBI" id="CHEBI:456216"/>
        <dbReference type="EC" id="2.7.11.1"/>
    </reaction>
</comment>
<dbReference type="PROSITE" id="PS00107">
    <property type="entry name" value="PROTEIN_KINASE_ATP"/>
    <property type="match status" value="1"/>
</dbReference>
<dbReference type="FunFam" id="1.10.510.10:FF:000287">
    <property type="entry name" value="probable LRR receptor-like serine/threonine-protein kinase RKF3"/>
    <property type="match status" value="1"/>
</dbReference>
<keyword evidence="15" id="KW-0325">Glycoprotein</keyword>
<dbReference type="Gene3D" id="3.30.200.20">
    <property type="entry name" value="Phosphorylase Kinase, domain 1"/>
    <property type="match status" value="1"/>
</dbReference>
<evidence type="ECO:0000256" key="15">
    <source>
        <dbReference type="ARBA" id="ARBA00023180"/>
    </source>
</evidence>
<dbReference type="EMBL" id="BAABME010001013">
    <property type="protein sequence ID" value="GAA0146999.1"/>
    <property type="molecule type" value="Genomic_DNA"/>
</dbReference>
<evidence type="ECO:0000256" key="17">
    <source>
        <dbReference type="ARBA" id="ARBA00048679"/>
    </source>
</evidence>
<dbReference type="Pfam" id="PF19160">
    <property type="entry name" value="SPARK"/>
    <property type="match status" value="1"/>
</dbReference>